<dbReference type="Proteomes" id="UP000290637">
    <property type="component" value="Chromosome"/>
</dbReference>
<dbReference type="PROSITE" id="PS50109">
    <property type="entry name" value="HIS_KIN"/>
    <property type="match status" value="1"/>
</dbReference>
<dbReference type="Pfam" id="PF02518">
    <property type="entry name" value="HATPase_c"/>
    <property type="match status" value="1"/>
</dbReference>
<dbReference type="RefSeq" id="WP_130188396.1">
    <property type="nucleotide sequence ID" value="NZ_CP035913.1"/>
</dbReference>
<dbReference type="Gene3D" id="3.40.50.2300">
    <property type="match status" value="2"/>
</dbReference>
<dbReference type="Gene3D" id="1.10.287.130">
    <property type="match status" value="1"/>
</dbReference>
<feature type="domain" description="Response regulatory" evidence="5">
    <location>
        <begin position="7"/>
        <end position="124"/>
    </location>
</feature>
<accession>A0A4P6L221</accession>
<proteinExistence type="predicted"/>
<dbReference type="PANTHER" id="PTHR43065">
    <property type="entry name" value="SENSOR HISTIDINE KINASE"/>
    <property type="match status" value="1"/>
</dbReference>
<name>A0A4P6L221_9BURK</name>
<dbReference type="SUPFAM" id="SSF55874">
    <property type="entry name" value="ATPase domain of HSP90 chaperone/DNA topoisomerase II/histidine kinase"/>
    <property type="match status" value="1"/>
</dbReference>
<keyword evidence="3" id="KW-0597">Phosphoprotein</keyword>
<feature type="domain" description="Histidine kinase" evidence="4">
    <location>
        <begin position="169"/>
        <end position="389"/>
    </location>
</feature>
<dbReference type="InterPro" id="IPR011006">
    <property type="entry name" value="CheY-like_superfamily"/>
</dbReference>
<feature type="modified residue" description="4-aspartylphosphate" evidence="3">
    <location>
        <position position="57"/>
    </location>
</feature>
<reference evidence="6 7" key="1">
    <citation type="submission" date="2019-02" db="EMBL/GenBank/DDBJ databases">
        <title>Draft Genome Sequences of Six Type Strains of the Genus Massilia.</title>
        <authorList>
            <person name="Miess H."/>
            <person name="Frediansyhah A."/>
            <person name="Gross H."/>
        </authorList>
    </citation>
    <scope>NUCLEOTIDE SEQUENCE [LARGE SCALE GENOMIC DNA]</scope>
    <source>
        <strain evidence="6 7">DSM 17473</strain>
    </source>
</reference>
<dbReference type="KEGG" id="plue:EWM63_21695"/>
<gene>
    <name evidence="6" type="ORF">EWM63_21695</name>
</gene>
<dbReference type="InterPro" id="IPR005467">
    <property type="entry name" value="His_kinase_dom"/>
</dbReference>
<keyword evidence="6" id="KW-0418">Kinase</keyword>
<evidence type="ECO:0000256" key="2">
    <source>
        <dbReference type="ARBA" id="ARBA00012438"/>
    </source>
</evidence>
<dbReference type="EC" id="2.7.13.3" evidence="2"/>
<feature type="domain" description="Response regulatory" evidence="5">
    <location>
        <begin position="410"/>
        <end position="526"/>
    </location>
</feature>
<evidence type="ECO:0000313" key="7">
    <source>
        <dbReference type="Proteomes" id="UP000290637"/>
    </source>
</evidence>
<keyword evidence="7" id="KW-1185">Reference proteome</keyword>
<dbReference type="Pfam" id="PF00072">
    <property type="entry name" value="Response_reg"/>
    <property type="match status" value="2"/>
</dbReference>
<dbReference type="PROSITE" id="PS50110">
    <property type="entry name" value="RESPONSE_REGULATORY"/>
    <property type="match status" value="2"/>
</dbReference>
<dbReference type="InterPro" id="IPR036890">
    <property type="entry name" value="HATPase_C_sf"/>
</dbReference>
<dbReference type="GO" id="GO:0000155">
    <property type="term" value="F:phosphorelay sensor kinase activity"/>
    <property type="evidence" value="ECO:0007669"/>
    <property type="project" value="InterPro"/>
</dbReference>
<evidence type="ECO:0000256" key="3">
    <source>
        <dbReference type="PROSITE-ProRule" id="PRU00169"/>
    </source>
</evidence>
<dbReference type="SMART" id="SM00448">
    <property type="entry name" value="REC"/>
    <property type="match status" value="2"/>
</dbReference>
<dbReference type="SUPFAM" id="SSF47384">
    <property type="entry name" value="Homodimeric domain of signal transducing histidine kinase"/>
    <property type="match status" value="1"/>
</dbReference>
<dbReference type="PANTHER" id="PTHR43065:SF49">
    <property type="entry name" value="HISTIDINE KINASE"/>
    <property type="match status" value="1"/>
</dbReference>
<dbReference type="InterPro" id="IPR003594">
    <property type="entry name" value="HATPase_dom"/>
</dbReference>
<dbReference type="SUPFAM" id="SSF52172">
    <property type="entry name" value="CheY-like"/>
    <property type="match status" value="2"/>
</dbReference>
<evidence type="ECO:0000259" key="4">
    <source>
        <dbReference type="PROSITE" id="PS50109"/>
    </source>
</evidence>
<sequence length="532" mass="57376">MQSSSCSVLLIDDEPLAQDYLLHCLEGHADVALCYEHCADRAVDLALEIDATVVLVDLRMPGTDGFAVVRNLRADARTEHIPIIMLSSEHDAQVKVQAFAAGASDYLVKWPDARELVARLRYHSAACLARRQRDVAFASLARSQEELRASQAALHQAQKMEAIGQLTGGVAHDFNNVLQIIGGNLQLVKLMGGLNDNARGRVDAALAGVERGGRLASHLLAFARRQPLQAIVIDPSVVLGDMEEMLRRVLGPQARIETDIAPGVWSTAVDPSQLHNVILNLAINARDAMPHGGTLTLRACNIPAGSPDLAEVGQDEYVMIEVADTGNGMPPEVLQRAFEPFFTTKPTGQGTGLGLSMAYGFVKQSGGEIVLKSTPGSGTSVRIFLRRSATQAMPAEDDGAATPLFGGIETVLVVEDEDDVRDATAQLLLALGYHVLQAPDADHAARIVENGVRVDLLFTDVMMPGKMSSLELADLVRRHCPDAQILFTSGYAEGVLTHEGRMDPSISLLPKPYNPDVLSARIRHLLRRRKAA</sequence>
<comment type="catalytic activity">
    <reaction evidence="1">
        <text>ATP + protein L-histidine = ADP + protein N-phospho-L-histidine.</text>
        <dbReference type="EC" id="2.7.13.3"/>
    </reaction>
</comment>
<dbReference type="OrthoDB" id="9177042at2"/>
<dbReference type="EMBL" id="CP035913">
    <property type="protein sequence ID" value="QBE65285.1"/>
    <property type="molecule type" value="Genomic_DNA"/>
</dbReference>
<dbReference type="Gene3D" id="3.30.565.10">
    <property type="entry name" value="Histidine kinase-like ATPase, C-terminal domain"/>
    <property type="match status" value="1"/>
</dbReference>
<dbReference type="InterPro" id="IPR004358">
    <property type="entry name" value="Sig_transdc_His_kin-like_C"/>
</dbReference>
<evidence type="ECO:0000259" key="5">
    <source>
        <dbReference type="PROSITE" id="PS50110"/>
    </source>
</evidence>
<feature type="modified residue" description="4-aspartylphosphate" evidence="3">
    <location>
        <position position="460"/>
    </location>
</feature>
<evidence type="ECO:0000256" key="1">
    <source>
        <dbReference type="ARBA" id="ARBA00000085"/>
    </source>
</evidence>
<evidence type="ECO:0000313" key="6">
    <source>
        <dbReference type="EMBL" id="QBE65285.1"/>
    </source>
</evidence>
<protein>
    <recommendedName>
        <fullName evidence="2">histidine kinase</fullName>
        <ecNumber evidence="2">2.7.13.3</ecNumber>
    </recommendedName>
</protein>
<dbReference type="InterPro" id="IPR001789">
    <property type="entry name" value="Sig_transdc_resp-reg_receiver"/>
</dbReference>
<keyword evidence="6" id="KW-0808">Transferase</keyword>
<dbReference type="InterPro" id="IPR036097">
    <property type="entry name" value="HisK_dim/P_sf"/>
</dbReference>
<organism evidence="6 7">
    <name type="scientific">Pseudoduganella lutea</name>
    <dbReference type="NCBI Taxonomy" id="321985"/>
    <lineage>
        <taxon>Bacteria</taxon>
        <taxon>Pseudomonadati</taxon>
        <taxon>Pseudomonadota</taxon>
        <taxon>Betaproteobacteria</taxon>
        <taxon>Burkholderiales</taxon>
        <taxon>Oxalobacteraceae</taxon>
        <taxon>Telluria group</taxon>
        <taxon>Pseudoduganella</taxon>
    </lineage>
</organism>
<dbReference type="SMART" id="SM00387">
    <property type="entry name" value="HATPase_c"/>
    <property type="match status" value="1"/>
</dbReference>
<dbReference type="AlphaFoldDB" id="A0A4P6L221"/>
<dbReference type="PRINTS" id="PR00344">
    <property type="entry name" value="BCTRLSENSOR"/>
</dbReference>